<accession>A0AAD1Y8D6</accession>
<evidence type="ECO:0000313" key="2">
    <source>
        <dbReference type="Proteomes" id="UP001295684"/>
    </source>
</evidence>
<keyword evidence="2" id="KW-1185">Reference proteome</keyword>
<protein>
    <submittedName>
        <fullName evidence="1">Uncharacterized protein</fullName>
    </submittedName>
</protein>
<dbReference type="Proteomes" id="UP001295684">
    <property type="component" value="Unassembled WGS sequence"/>
</dbReference>
<dbReference type="AlphaFoldDB" id="A0AAD1Y8D6"/>
<sequence>MPSKLYYVRGGPHLWISSLLHKRGALTTAKIWEEFQRDKTTNPDDIQSKTYLKAKILSQMEAEGKIARARAPDLPQYKYGGWKVRPSRAFKNTAPDVLAQLRPLPNVRRRDYLEYLQENGIEFPKKDHRIE</sequence>
<dbReference type="EMBL" id="CAMPGE010027175">
    <property type="protein sequence ID" value="CAI2384827.1"/>
    <property type="molecule type" value="Genomic_DNA"/>
</dbReference>
<proteinExistence type="predicted"/>
<name>A0AAD1Y8D6_EUPCR</name>
<comment type="caution">
    <text evidence="1">The sequence shown here is derived from an EMBL/GenBank/DDBJ whole genome shotgun (WGS) entry which is preliminary data.</text>
</comment>
<gene>
    <name evidence="1" type="ORF">ECRASSUSDP1_LOCUS26366</name>
</gene>
<reference evidence="1" key="1">
    <citation type="submission" date="2023-07" db="EMBL/GenBank/DDBJ databases">
        <authorList>
            <consortium name="AG Swart"/>
            <person name="Singh M."/>
            <person name="Singh A."/>
            <person name="Seah K."/>
            <person name="Emmerich C."/>
        </authorList>
    </citation>
    <scope>NUCLEOTIDE SEQUENCE</scope>
    <source>
        <strain evidence="1">DP1</strain>
    </source>
</reference>
<evidence type="ECO:0000313" key="1">
    <source>
        <dbReference type="EMBL" id="CAI2384827.1"/>
    </source>
</evidence>
<organism evidence="1 2">
    <name type="scientific">Euplotes crassus</name>
    <dbReference type="NCBI Taxonomy" id="5936"/>
    <lineage>
        <taxon>Eukaryota</taxon>
        <taxon>Sar</taxon>
        <taxon>Alveolata</taxon>
        <taxon>Ciliophora</taxon>
        <taxon>Intramacronucleata</taxon>
        <taxon>Spirotrichea</taxon>
        <taxon>Hypotrichia</taxon>
        <taxon>Euplotida</taxon>
        <taxon>Euplotidae</taxon>
        <taxon>Moneuplotes</taxon>
    </lineage>
</organism>